<evidence type="ECO:0000256" key="1">
    <source>
        <dbReference type="SAM" id="MobiDB-lite"/>
    </source>
</evidence>
<feature type="region of interest" description="Disordered" evidence="1">
    <location>
        <begin position="93"/>
        <end position="126"/>
    </location>
</feature>
<dbReference type="AlphaFoldDB" id="A0A401GM55"/>
<dbReference type="Proteomes" id="UP000287166">
    <property type="component" value="Unassembled WGS sequence"/>
</dbReference>
<dbReference type="InParanoid" id="A0A401GM55"/>
<dbReference type="EMBL" id="BFAD01000005">
    <property type="protein sequence ID" value="GBE83278.1"/>
    <property type="molecule type" value="Genomic_DNA"/>
</dbReference>
<evidence type="ECO:0000313" key="2">
    <source>
        <dbReference type="EMBL" id="GBE83278.1"/>
    </source>
</evidence>
<organism evidence="2 3">
    <name type="scientific">Sparassis crispa</name>
    <dbReference type="NCBI Taxonomy" id="139825"/>
    <lineage>
        <taxon>Eukaryota</taxon>
        <taxon>Fungi</taxon>
        <taxon>Dikarya</taxon>
        <taxon>Basidiomycota</taxon>
        <taxon>Agaricomycotina</taxon>
        <taxon>Agaricomycetes</taxon>
        <taxon>Polyporales</taxon>
        <taxon>Sparassidaceae</taxon>
        <taxon>Sparassis</taxon>
    </lineage>
</organism>
<sequence>MADRGQAAGRAYLNHPPALDNDGRSLCSTVSPLSHSAYAAYDLLGQSLPVCPMQHSSASLLDTPHYFLHPSSLLHRAVREFFTQSPYNCGSRAGRARVHGGHRHQVGLQHSTRRASTSSGTAARVAKSPGGASSIAHAYPLTLGLVLHALTDGLALGASALSSGANVSAVPSWLSLVVFVEGSDCVGPDYIALGHSAPPCTVQDAPGGVQRGDARRGARVVRVPLVPRRAQRRPLARDRVAHSGGTFLYVATIVQPVRGSSDGLGTKIRTLLIVLGMFIPFADVPRIGYIGIVFYTGNSVIYPSVPSHHTTGLSPK</sequence>
<evidence type="ECO:0008006" key="4">
    <source>
        <dbReference type="Google" id="ProtNLM"/>
    </source>
</evidence>
<accession>A0A401GM55</accession>
<reference evidence="2 3" key="1">
    <citation type="journal article" date="2018" name="Sci. Rep.">
        <title>Genome sequence of the cauliflower mushroom Sparassis crispa (Hanabiratake) and its association with beneficial usage.</title>
        <authorList>
            <person name="Kiyama R."/>
            <person name="Furutani Y."/>
            <person name="Kawaguchi K."/>
            <person name="Nakanishi T."/>
        </authorList>
    </citation>
    <scope>NUCLEOTIDE SEQUENCE [LARGE SCALE GENOMIC DNA]</scope>
</reference>
<proteinExistence type="predicted"/>
<dbReference type="RefSeq" id="XP_027614191.1">
    <property type="nucleotide sequence ID" value="XM_027758390.1"/>
</dbReference>
<protein>
    <recommendedName>
        <fullName evidence="4">Zinc/iron permease</fullName>
    </recommendedName>
</protein>
<feature type="compositionally biased region" description="Basic residues" evidence="1">
    <location>
        <begin position="94"/>
        <end position="105"/>
    </location>
</feature>
<name>A0A401GM55_9APHY</name>
<comment type="caution">
    <text evidence="2">The sequence shown here is derived from an EMBL/GenBank/DDBJ whole genome shotgun (WGS) entry which is preliminary data.</text>
</comment>
<dbReference type="STRING" id="139825.A0A401GM55"/>
<feature type="compositionally biased region" description="Low complexity" evidence="1">
    <location>
        <begin position="106"/>
        <end position="124"/>
    </location>
</feature>
<dbReference type="OrthoDB" id="19859at2759"/>
<dbReference type="GeneID" id="38780195"/>
<gene>
    <name evidence="2" type="ORF">SCP_0503260</name>
</gene>
<keyword evidence="3" id="KW-1185">Reference proteome</keyword>
<evidence type="ECO:0000313" key="3">
    <source>
        <dbReference type="Proteomes" id="UP000287166"/>
    </source>
</evidence>